<evidence type="ECO:0000313" key="2">
    <source>
        <dbReference type="EMBL" id="GFK93601.1"/>
    </source>
</evidence>
<dbReference type="CDD" id="cd02440">
    <property type="entry name" value="AdoMet_MTases"/>
    <property type="match status" value="1"/>
</dbReference>
<dbReference type="InterPro" id="IPR013216">
    <property type="entry name" value="Methyltransf_11"/>
</dbReference>
<keyword evidence="2" id="KW-0489">Methyltransferase</keyword>
<feature type="domain" description="Methyltransferase type 11" evidence="1">
    <location>
        <begin position="40"/>
        <end position="135"/>
    </location>
</feature>
<dbReference type="PANTHER" id="PTHR43591">
    <property type="entry name" value="METHYLTRANSFERASE"/>
    <property type="match status" value="1"/>
</dbReference>
<dbReference type="InterPro" id="IPR029063">
    <property type="entry name" value="SAM-dependent_MTases_sf"/>
</dbReference>
<evidence type="ECO:0000313" key="3">
    <source>
        <dbReference type="Proteomes" id="UP000494245"/>
    </source>
</evidence>
<dbReference type="GO" id="GO:0008757">
    <property type="term" value="F:S-adenosylmethionine-dependent methyltransferase activity"/>
    <property type="evidence" value="ECO:0007669"/>
    <property type="project" value="InterPro"/>
</dbReference>
<dbReference type="PANTHER" id="PTHR43591:SF109">
    <property type="entry name" value="METHYLTRANSFERASE TYPE 11 DOMAIN-CONTAINING PROTEIN"/>
    <property type="match status" value="1"/>
</dbReference>
<organism evidence="2 3">
    <name type="scientific">Fundidesulfovibrio magnetotacticus</name>
    <dbReference type="NCBI Taxonomy" id="2730080"/>
    <lineage>
        <taxon>Bacteria</taxon>
        <taxon>Pseudomonadati</taxon>
        <taxon>Thermodesulfobacteriota</taxon>
        <taxon>Desulfovibrionia</taxon>
        <taxon>Desulfovibrionales</taxon>
        <taxon>Desulfovibrionaceae</taxon>
        <taxon>Fundidesulfovibrio</taxon>
    </lineage>
</organism>
<keyword evidence="2" id="KW-0808">Transferase</keyword>
<dbReference type="EC" id="2.1.1.-" evidence="2"/>
<reference evidence="2 3" key="2">
    <citation type="submission" date="2020-05" db="EMBL/GenBank/DDBJ databases">
        <title>Draft genome sequence of Desulfovibrio sp. strainFSS-1.</title>
        <authorList>
            <person name="Shimoshige H."/>
            <person name="Kobayashi H."/>
            <person name="Maekawa T."/>
        </authorList>
    </citation>
    <scope>NUCLEOTIDE SEQUENCE [LARGE SCALE GENOMIC DNA]</scope>
    <source>
        <strain evidence="2 3">SIID29052-01</strain>
    </source>
</reference>
<gene>
    <name evidence="2" type="ORF">NNJEOMEG_01435</name>
</gene>
<comment type="caution">
    <text evidence="2">The sequence shown here is derived from an EMBL/GenBank/DDBJ whole genome shotgun (WGS) entry which is preliminary data.</text>
</comment>
<dbReference type="Gene3D" id="3.40.50.150">
    <property type="entry name" value="Vaccinia Virus protein VP39"/>
    <property type="match status" value="1"/>
</dbReference>
<dbReference type="GO" id="GO:0032259">
    <property type="term" value="P:methylation"/>
    <property type="evidence" value="ECO:0007669"/>
    <property type="project" value="UniProtKB-KW"/>
</dbReference>
<dbReference type="Pfam" id="PF08241">
    <property type="entry name" value="Methyltransf_11"/>
    <property type="match status" value="1"/>
</dbReference>
<accession>A0A6V8LSP3</accession>
<protein>
    <submittedName>
        <fullName evidence="2">Phthiotriol/phenolphthiotriol dimycocerosates methyltransferase</fullName>
        <ecNumber evidence="2">2.1.1.-</ecNumber>
    </submittedName>
</protein>
<keyword evidence="3" id="KW-1185">Reference proteome</keyword>
<proteinExistence type="predicted"/>
<dbReference type="SUPFAM" id="SSF53335">
    <property type="entry name" value="S-adenosyl-L-methionine-dependent methyltransferases"/>
    <property type="match status" value="1"/>
</dbReference>
<evidence type="ECO:0000259" key="1">
    <source>
        <dbReference type="Pfam" id="PF08241"/>
    </source>
</evidence>
<dbReference type="RefSeq" id="WP_173082797.1">
    <property type="nucleotide sequence ID" value="NZ_BLTE01000005.1"/>
</dbReference>
<name>A0A6V8LSP3_9BACT</name>
<sequence>MFVNWPERFFCNSPVRRFLQARQVRQWLGMRRPTQGSDVLEIGCGNGAGARLILDHFRPRSLTALDPDPDMLRLARKRLAGTIATVVEGDAQRLPWEDASFDAVVNFGIVHHLEDWRAGLGEVARVLRPGGAFYIEEIFPDLYASPFWRHVVAHPVHDRFRAPEFKAELDRLGLALLPGYHESRLTMLGVAVKKEDA</sequence>
<reference evidence="2 3" key="1">
    <citation type="submission" date="2020-04" db="EMBL/GenBank/DDBJ databases">
        <authorList>
            <consortium name="Desulfovibrio sp. FSS-1 genome sequencing consortium"/>
            <person name="Shimoshige H."/>
            <person name="Kobayashi H."/>
            <person name="Maekawa T."/>
        </authorList>
    </citation>
    <scope>NUCLEOTIDE SEQUENCE [LARGE SCALE GENOMIC DNA]</scope>
    <source>
        <strain evidence="2 3">SIID29052-01</strain>
    </source>
</reference>
<dbReference type="Proteomes" id="UP000494245">
    <property type="component" value="Unassembled WGS sequence"/>
</dbReference>
<dbReference type="AlphaFoldDB" id="A0A6V8LSP3"/>
<dbReference type="EMBL" id="BLTE01000005">
    <property type="protein sequence ID" value="GFK93601.1"/>
    <property type="molecule type" value="Genomic_DNA"/>
</dbReference>